<proteinExistence type="predicted"/>
<reference evidence="3" key="1">
    <citation type="journal article" date="2014" name="Int. J. Syst. Evol. Microbiol.">
        <title>Complete genome sequence of Corynebacterium casei LMG S-19264T (=DSM 44701T), isolated from a smear-ripened cheese.</title>
        <authorList>
            <consortium name="US DOE Joint Genome Institute (JGI-PGF)"/>
            <person name="Walter F."/>
            <person name="Albersmeier A."/>
            <person name="Kalinowski J."/>
            <person name="Ruckert C."/>
        </authorList>
    </citation>
    <scope>NUCLEOTIDE SEQUENCE</scope>
    <source>
        <strain evidence="3">JCM 3313</strain>
    </source>
</reference>
<comment type="caution">
    <text evidence="3">The sequence shown here is derived from an EMBL/GenBank/DDBJ whole genome shotgun (WGS) entry which is preliminary data.</text>
</comment>
<gene>
    <name evidence="3" type="ORF">GCM10010185_18310</name>
</gene>
<dbReference type="RefSeq" id="WP_189222761.1">
    <property type="nucleotide sequence ID" value="NZ_BMRG01000003.1"/>
</dbReference>
<dbReference type="InterPro" id="IPR007527">
    <property type="entry name" value="Znf_SWIM"/>
</dbReference>
<dbReference type="PROSITE" id="PS50966">
    <property type="entry name" value="ZF_SWIM"/>
    <property type="match status" value="1"/>
</dbReference>
<protein>
    <recommendedName>
        <fullName evidence="2">SWIM-type domain-containing protein</fullName>
    </recommendedName>
</protein>
<reference evidence="3" key="2">
    <citation type="submission" date="2020-09" db="EMBL/GenBank/DDBJ databases">
        <authorList>
            <person name="Sun Q."/>
            <person name="Ohkuma M."/>
        </authorList>
    </citation>
    <scope>NUCLEOTIDE SEQUENCE</scope>
    <source>
        <strain evidence="3">JCM 3313</strain>
    </source>
</reference>
<keyword evidence="1" id="KW-0479">Metal-binding</keyword>
<evidence type="ECO:0000259" key="2">
    <source>
        <dbReference type="PROSITE" id="PS50966"/>
    </source>
</evidence>
<dbReference type="Proteomes" id="UP000639606">
    <property type="component" value="Unassembled WGS sequence"/>
</dbReference>
<evidence type="ECO:0000313" key="3">
    <source>
        <dbReference type="EMBL" id="GGP46889.1"/>
    </source>
</evidence>
<sequence>MSTLTSALLRHRAGHKSYWRGLAYRDAVVSLEVHPRHVTGVVVGTAEYEVSLAWDAEVLVGSCSCPYGAEGFFCKHCVAVGLVLLARGLTVPPPDAEDSALRARLAELPPEVLADFLYEQAARDPALRARVMRAPVGRR</sequence>
<keyword evidence="1" id="KW-0862">Zinc</keyword>
<dbReference type="AlphaFoldDB" id="A0A918AJP2"/>
<evidence type="ECO:0000313" key="4">
    <source>
        <dbReference type="Proteomes" id="UP000639606"/>
    </source>
</evidence>
<dbReference type="GO" id="GO:0008270">
    <property type="term" value="F:zinc ion binding"/>
    <property type="evidence" value="ECO:0007669"/>
    <property type="project" value="UniProtKB-KW"/>
</dbReference>
<name>A0A918AJP2_9PSEU</name>
<keyword evidence="1" id="KW-0863">Zinc-finger</keyword>
<feature type="domain" description="SWIM-type" evidence="2">
    <location>
        <begin position="48"/>
        <end position="85"/>
    </location>
</feature>
<accession>A0A918AJP2</accession>
<dbReference type="EMBL" id="BMRG01000003">
    <property type="protein sequence ID" value="GGP46889.1"/>
    <property type="molecule type" value="Genomic_DNA"/>
</dbReference>
<keyword evidence="4" id="KW-1185">Reference proteome</keyword>
<organism evidence="3 4">
    <name type="scientific">Saccharothrix coeruleofusca</name>
    <dbReference type="NCBI Taxonomy" id="33919"/>
    <lineage>
        <taxon>Bacteria</taxon>
        <taxon>Bacillati</taxon>
        <taxon>Actinomycetota</taxon>
        <taxon>Actinomycetes</taxon>
        <taxon>Pseudonocardiales</taxon>
        <taxon>Pseudonocardiaceae</taxon>
        <taxon>Saccharothrix</taxon>
    </lineage>
</organism>
<dbReference type="Pfam" id="PF04434">
    <property type="entry name" value="SWIM"/>
    <property type="match status" value="1"/>
</dbReference>
<evidence type="ECO:0000256" key="1">
    <source>
        <dbReference type="PROSITE-ProRule" id="PRU00325"/>
    </source>
</evidence>